<keyword evidence="3" id="KW-0378">Hydrolase</keyword>
<dbReference type="Pfam" id="PF11838">
    <property type="entry name" value="ERAP1_C"/>
    <property type="match status" value="1"/>
</dbReference>
<dbReference type="GO" id="GO:0008270">
    <property type="term" value="F:zinc ion binding"/>
    <property type="evidence" value="ECO:0007669"/>
    <property type="project" value="TreeGrafter"/>
</dbReference>
<gene>
    <name evidence="3" type="ORF">RFI_38770</name>
</gene>
<sequence>MLVVCVCKISNEEKQSGDNKSNIPSSLRSVVYAIAVKNGGKDEFYALKKYYLTVQDSTEKQWALRSLGAVKDPELIQSLLEWLKESDDVRIQDKVFPFRVVANSQIGREISWNYLQKTFEQWYKIFEGGFLVQHLAKIPSEFISFQKAAEVEKFYSTLDFPACKRSMDQCVENIKKNAKWREQEIGTIEKWVNAQIKFMAS</sequence>
<dbReference type="Gene3D" id="1.25.50.20">
    <property type="match status" value="1"/>
</dbReference>
<organism evidence="3 4">
    <name type="scientific">Reticulomyxa filosa</name>
    <dbReference type="NCBI Taxonomy" id="46433"/>
    <lineage>
        <taxon>Eukaryota</taxon>
        <taxon>Sar</taxon>
        <taxon>Rhizaria</taxon>
        <taxon>Retaria</taxon>
        <taxon>Foraminifera</taxon>
        <taxon>Monothalamids</taxon>
        <taxon>Reticulomyxidae</taxon>
        <taxon>Reticulomyxa</taxon>
    </lineage>
</organism>
<keyword evidence="3" id="KW-0031">Aminopeptidase</keyword>
<name>X6L9J1_RETFI</name>
<dbReference type="GO" id="GO:0043171">
    <property type="term" value="P:peptide catabolic process"/>
    <property type="evidence" value="ECO:0007669"/>
    <property type="project" value="TreeGrafter"/>
</dbReference>
<dbReference type="OMA" id="RWVENIK"/>
<feature type="domain" description="ERAP1-like C-terminal" evidence="2">
    <location>
        <begin position="15"/>
        <end position="175"/>
    </location>
</feature>
<dbReference type="GO" id="GO:0016020">
    <property type="term" value="C:membrane"/>
    <property type="evidence" value="ECO:0007669"/>
    <property type="project" value="TreeGrafter"/>
</dbReference>
<keyword evidence="4" id="KW-1185">Reference proteome</keyword>
<dbReference type="GO" id="GO:0005737">
    <property type="term" value="C:cytoplasm"/>
    <property type="evidence" value="ECO:0007669"/>
    <property type="project" value="TreeGrafter"/>
</dbReference>
<evidence type="ECO:0000256" key="1">
    <source>
        <dbReference type="ARBA" id="ARBA00010136"/>
    </source>
</evidence>
<dbReference type="PANTHER" id="PTHR11533">
    <property type="entry name" value="PROTEASE M1 ZINC METALLOPROTEASE"/>
    <property type="match status" value="1"/>
</dbReference>
<dbReference type="OrthoDB" id="7332350at2759"/>
<accession>X6L9J1</accession>
<proteinExistence type="inferred from homology"/>
<comment type="caution">
    <text evidence="3">The sequence shown here is derived from an EMBL/GenBank/DDBJ whole genome shotgun (WGS) entry which is preliminary data.</text>
</comment>
<dbReference type="EMBL" id="ASPP01045944">
    <property type="protein sequence ID" value="ETN98717.1"/>
    <property type="molecule type" value="Genomic_DNA"/>
</dbReference>
<evidence type="ECO:0000313" key="3">
    <source>
        <dbReference type="EMBL" id="ETN98717.1"/>
    </source>
</evidence>
<evidence type="ECO:0000259" key="2">
    <source>
        <dbReference type="Pfam" id="PF11838"/>
    </source>
</evidence>
<dbReference type="InterPro" id="IPR050344">
    <property type="entry name" value="Peptidase_M1_aminopeptidases"/>
</dbReference>
<evidence type="ECO:0000313" key="4">
    <source>
        <dbReference type="Proteomes" id="UP000023152"/>
    </source>
</evidence>
<dbReference type="AlphaFoldDB" id="X6L9J1"/>
<dbReference type="GO" id="GO:0006508">
    <property type="term" value="P:proteolysis"/>
    <property type="evidence" value="ECO:0007669"/>
    <property type="project" value="TreeGrafter"/>
</dbReference>
<dbReference type="InterPro" id="IPR024571">
    <property type="entry name" value="ERAP1-like_C_dom"/>
</dbReference>
<reference evidence="3 4" key="1">
    <citation type="journal article" date="2013" name="Curr. Biol.">
        <title>The Genome of the Foraminiferan Reticulomyxa filosa.</title>
        <authorList>
            <person name="Glockner G."/>
            <person name="Hulsmann N."/>
            <person name="Schleicher M."/>
            <person name="Noegel A.A."/>
            <person name="Eichinger L."/>
            <person name="Gallinger C."/>
            <person name="Pawlowski J."/>
            <person name="Sierra R."/>
            <person name="Euteneuer U."/>
            <person name="Pillet L."/>
            <person name="Moustafa A."/>
            <person name="Platzer M."/>
            <person name="Groth M."/>
            <person name="Szafranski K."/>
            <person name="Schliwa M."/>
        </authorList>
    </citation>
    <scope>NUCLEOTIDE SEQUENCE [LARGE SCALE GENOMIC DNA]</scope>
</reference>
<keyword evidence="3" id="KW-0645">Protease</keyword>
<protein>
    <submittedName>
        <fullName evidence="3">Puromycin-sensitive aminopeptidase</fullName>
    </submittedName>
</protein>
<comment type="similarity">
    <text evidence="1">Belongs to the peptidase M1 family.</text>
</comment>
<dbReference type="GO" id="GO:0042277">
    <property type="term" value="F:peptide binding"/>
    <property type="evidence" value="ECO:0007669"/>
    <property type="project" value="TreeGrafter"/>
</dbReference>
<dbReference type="Proteomes" id="UP000023152">
    <property type="component" value="Unassembled WGS sequence"/>
</dbReference>
<dbReference type="PANTHER" id="PTHR11533:SF174">
    <property type="entry name" value="PUROMYCIN-SENSITIVE AMINOPEPTIDASE-RELATED"/>
    <property type="match status" value="1"/>
</dbReference>
<dbReference type="GO" id="GO:0005615">
    <property type="term" value="C:extracellular space"/>
    <property type="evidence" value="ECO:0007669"/>
    <property type="project" value="TreeGrafter"/>
</dbReference>
<dbReference type="GO" id="GO:0070006">
    <property type="term" value="F:metalloaminopeptidase activity"/>
    <property type="evidence" value="ECO:0007669"/>
    <property type="project" value="TreeGrafter"/>
</dbReference>